<dbReference type="EMBL" id="BMEC01000008">
    <property type="protein sequence ID" value="GGC39200.1"/>
    <property type="molecule type" value="Genomic_DNA"/>
</dbReference>
<name>A0ABQ1ML68_9BACT</name>
<keyword evidence="3" id="KW-1185">Reference proteome</keyword>
<comment type="caution">
    <text evidence="2">The sequence shown here is derived from an EMBL/GenBank/DDBJ whole genome shotgun (WGS) entry which is preliminary data.</text>
</comment>
<proteinExistence type="predicted"/>
<organism evidence="2 3">
    <name type="scientific">Marivirga lumbricoides</name>
    <dbReference type="NCBI Taxonomy" id="1046115"/>
    <lineage>
        <taxon>Bacteria</taxon>
        <taxon>Pseudomonadati</taxon>
        <taxon>Bacteroidota</taxon>
        <taxon>Cytophagia</taxon>
        <taxon>Cytophagales</taxon>
        <taxon>Marivirgaceae</taxon>
        <taxon>Marivirga</taxon>
    </lineage>
</organism>
<dbReference type="RefSeq" id="WP_229712586.1">
    <property type="nucleotide sequence ID" value="NZ_BAABHU010000008.1"/>
</dbReference>
<evidence type="ECO:0000256" key="1">
    <source>
        <dbReference type="SAM" id="MobiDB-lite"/>
    </source>
</evidence>
<reference evidence="3" key="1">
    <citation type="journal article" date="2019" name="Int. J. Syst. Evol. Microbiol.">
        <title>The Global Catalogue of Microorganisms (GCM) 10K type strain sequencing project: providing services to taxonomists for standard genome sequencing and annotation.</title>
        <authorList>
            <consortium name="The Broad Institute Genomics Platform"/>
            <consortium name="The Broad Institute Genome Sequencing Center for Infectious Disease"/>
            <person name="Wu L."/>
            <person name="Ma J."/>
        </authorList>
    </citation>
    <scope>NUCLEOTIDE SEQUENCE [LARGE SCALE GENOMIC DNA]</scope>
    <source>
        <strain evidence="3">CGMCC 1.10832</strain>
    </source>
</reference>
<gene>
    <name evidence="2" type="ORF">GCM10011506_25870</name>
</gene>
<protein>
    <recommendedName>
        <fullName evidence="4">STAS/SEC14 domain-containing protein</fullName>
    </recommendedName>
</protein>
<accession>A0ABQ1ML68</accession>
<evidence type="ECO:0008006" key="4">
    <source>
        <dbReference type="Google" id="ProtNLM"/>
    </source>
</evidence>
<evidence type="ECO:0000313" key="3">
    <source>
        <dbReference type="Proteomes" id="UP000636010"/>
    </source>
</evidence>
<dbReference type="Proteomes" id="UP000636010">
    <property type="component" value="Unassembled WGS sequence"/>
</dbReference>
<evidence type="ECO:0000313" key="2">
    <source>
        <dbReference type="EMBL" id="GGC39200.1"/>
    </source>
</evidence>
<feature type="region of interest" description="Disordered" evidence="1">
    <location>
        <begin position="135"/>
        <end position="155"/>
    </location>
</feature>
<sequence>MVEIGVFTQKCLLKIILLQITLLKLFKMITIAENKEYTIRLDLVSNRAFLTIVGFWRTPDDVPSYLEDCKKAVGILKPGFTLLTDVTQMSIHPGEVRDIHLEAQQIITNAGVKKVAELQKVKAAELQLNGVAQESGMPKKNFNSREEAITWLNQP</sequence>